<dbReference type="AlphaFoldDB" id="A0A6A6FG03"/>
<feature type="signal peptide" evidence="1">
    <location>
        <begin position="1"/>
        <end position="15"/>
    </location>
</feature>
<evidence type="ECO:0000313" key="2">
    <source>
        <dbReference type="EMBL" id="KAF2212168.1"/>
    </source>
</evidence>
<evidence type="ECO:0000313" key="3">
    <source>
        <dbReference type="Proteomes" id="UP000799539"/>
    </source>
</evidence>
<dbReference type="OrthoDB" id="10480138at2759"/>
<dbReference type="EMBL" id="ML992673">
    <property type="protein sequence ID" value="KAF2212168.1"/>
    <property type="molecule type" value="Genomic_DNA"/>
</dbReference>
<name>A0A6A6FG03_9PEZI</name>
<reference evidence="2" key="1">
    <citation type="journal article" date="2020" name="Stud. Mycol.">
        <title>101 Dothideomycetes genomes: a test case for predicting lifestyles and emergence of pathogens.</title>
        <authorList>
            <person name="Haridas S."/>
            <person name="Albert R."/>
            <person name="Binder M."/>
            <person name="Bloem J."/>
            <person name="Labutti K."/>
            <person name="Salamov A."/>
            <person name="Andreopoulos B."/>
            <person name="Baker S."/>
            <person name="Barry K."/>
            <person name="Bills G."/>
            <person name="Bluhm B."/>
            <person name="Cannon C."/>
            <person name="Castanera R."/>
            <person name="Culley D."/>
            <person name="Daum C."/>
            <person name="Ezra D."/>
            <person name="Gonzalez J."/>
            <person name="Henrissat B."/>
            <person name="Kuo A."/>
            <person name="Liang C."/>
            <person name="Lipzen A."/>
            <person name="Lutzoni F."/>
            <person name="Magnuson J."/>
            <person name="Mondo S."/>
            <person name="Nolan M."/>
            <person name="Ohm R."/>
            <person name="Pangilinan J."/>
            <person name="Park H.-J."/>
            <person name="Ramirez L."/>
            <person name="Alfaro M."/>
            <person name="Sun H."/>
            <person name="Tritt A."/>
            <person name="Yoshinaga Y."/>
            <person name="Zwiers L.-H."/>
            <person name="Turgeon B."/>
            <person name="Goodwin S."/>
            <person name="Spatafora J."/>
            <person name="Crous P."/>
            <person name="Grigoriev I."/>
        </authorList>
    </citation>
    <scope>NUCLEOTIDE SEQUENCE</scope>
    <source>
        <strain evidence="2">SCOH1-5</strain>
    </source>
</reference>
<sequence length="94" mass="9715">MKSFLIAAICAVVTAVPQGSTPGSSPACPFGRSPYCCDIRATPQTPSTGCDFPARLPADGYIFFSDCSNISKQAACCTRVTAAGAGRDCQVYVP</sequence>
<keyword evidence="3" id="KW-1185">Reference proteome</keyword>
<keyword evidence="1" id="KW-0732">Signal</keyword>
<dbReference type="Proteomes" id="UP000799539">
    <property type="component" value="Unassembled WGS sequence"/>
</dbReference>
<evidence type="ECO:0008006" key="4">
    <source>
        <dbReference type="Google" id="ProtNLM"/>
    </source>
</evidence>
<organism evidence="2 3">
    <name type="scientific">Cercospora zeae-maydis SCOH1-5</name>
    <dbReference type="NCBI Taxonomy" id="717836"/>
    <lineage>
        <taxon>Eukaryota</taxon>
        <taxon>Fungi</taxon>
        <taxon>Dikarya</taxon>
        <taxon>Ascomycota</taxon>
        <taxon>Pezizomycotina</taxon>
        <taxon>Dothideomycetes</taxon>
        <taxon>Dothideomycetidae</taxon>
        <taxon>Mycosphaerellales</taxon>
        <taxon>Mycosphaerellaceae</taxon>
        <taxon>Cercospora</taxon>
    </lineage>
</organism>
<proteinExistence type="predicted"/>
<feature type="chain" id="PRO_5025369089" description="Hydrophobin" evidence="1">
    <location>
        <begin position="16"/>
        <end position="94"/>
    </location>
</feature>
<accession>A0A6A6FG03</accession>
<gene>
    <name evidence="2" type="ORF">CERZMDRAFT_97453</name>
</gene>
<evidence type="ECO:0000256" key="1">
    <source>
        <dbReference type="SAM" id="SignalP"/>
    </source>
</evidence>
<protein>
    <recommendedName>
        <fullName evidence="4">Hydrophobin</fullName>
    </recommendedName>
</protein>